<dbReference type="InParanoid" id="A0A2K1IIW7"/>
<keyword evidence="3" id="KW-1185">Reference proteome</keyword>
<sequence>MNYEPFAEELLRRFGASAASVSSSAGCGSRPLSRRPCRESGWQAAQVMDSIVLRSEMQVALARTHALGHSLPLSIVCHAALQGLLARIIIIRHHHHPLPASIRLPDACKTR</sequence>
<evidence type="ECO:0000313" key="2">
    <source>
        <dbReference type="EnsemblPlants" id="PAC:32950699.CDS.1"/>
    </source>
</evidence>
<reference evidence="1 3" key="2">
    <citation type="journal article" date="2018" name="Plant J.">
        <title>The Physcomitrella patens chromosome-scale assembly reveals moss genome structure and evolution.</title>
        <authorList>
            <person name="Lang D."/>
            <person name="Ullrich K.K."/>
            <person name="Murat F."/>
            <person name="Fuchs J."/>
            <person name="Jenkins J."/>
            <person name="Haas F.B."/>
            <person name="Piednoel M."/>
            <person name="Gundlach H."/>
            <person name="Van Bel M."/>
            <person name="Meyberg R."/>
            <person name="Vives C."/>
            <person name="Morata J."/>
            <person name="Symeonidi A."/>
            <person name="Hiss M."/>
            <person name="Muchero W."/>
            <person name="Kamisugi Y."/>
            <person name="Saleh O."/>
            <person name="Blanc G."/>
            <person name="Decker E.L."/>
            <person name="van Gessel N."/>
            <person name="Grimwood J."/>
            <person name="Hayes R.D."/>
            <person name="Graham S.W."/>
            <person name="Gunter L.E."/>
            <person name="McDaniel S.F."/>
            <person name="Hoernstein S.N.W."/>
            <person name="Larsson A."/>
            <person name="Li F.W."/>
            <person name="Perroud P.F."/>
            <person name="Phillips J."/>
            <person name="Ranjan P."/>
            <person name="Rokshar D.S."/>
            <person name="Rothfels C.J."/>
            <person name="Schneider L."/>
            <person name="Shu S."/>
            <person name="Stevenson D.W."/>
            <person name="Thummler F."/>
            <person name="Tillich M."/>
            <person name="Villarreal Aguilar J.C."/>
            <person name="Widiez T."/>
            <person name="Wong G.K."/>
            <person name="Wymore A."/>
            <person name="Zhang Y."/>
            <person name="Zimmer A.D."/>
            <person name="Quatrano R.S."/>
            <person name="Mayer K.F.X."/>
            <person name="Goodstein D."/>
            <person name="Casacuberta J.M."/>
            <person name="Vandepoele K."/>
            <person name="Reski R."/>
            <person name="Cuming A.C."/>
            <person name="Tuskan G.A."/>
            <person name="Maumus F."/>
            <person name="Salse J."/>
            <person name="Schmutz J."/>
            <person name="Rensing S.A."/>
        </authorList>
    </citation>
    <scope>NUCLEOTIDE SEQUENCE [LARGE SCALE GENOMIC DNA]</scope>
    <source>
        <strain evidence="2 3">cv. Gransden 2004</strain>
    </source>
</reference>
<evidence type="ECO:0000313" key="3">
    <source>
        <dbReference type="Proteomes" id="UP000006727"/>
    </source>
</evidence>
<reference evidence="2" key="3">
    <citation type="submission" date="2020-12" db="UniProtKB">
        <authorList>
            <consortium name="EnsemblPlants"/>
        </authorList>
    </citation>
    <scope>IDENTIFICATION</scope>
</reference>
<proteinExistence type="predicted"/>
<accession>A0A2K1IIW7</accession>
<gene>
    <name evidence="1" type="ORF">PHYPA_027910</name>
</gene>
<dbReference type="Gramene" id="Pp3c23_11037V3.1">
    <property type="protein sequence ID" value="PAC:32950699.CDS.1"/>
    <property type="gene ID" value="Pp3c23_11037"/>
</dbReference>
<dbReference type="EnsemblPlants" id="Pp3c23_11037V3.1">
    <property type="protein sequence ID" value="PAC:32950699.CDS.1"/>
    <property type="gene ID" value="Pp3c23_11037"/>
</dbReference>
<name>A0A2K1IIW7_PHYPA</name>
<dbReference type="AlphaFoldDB" id="A0A2K1IIW7"/>
<protein>
    <submittedName>
        <fullName evidence="1 2">Uncharacterized protein</fullName>
    </submittedName>
</protein>
<dbReference type="EMBL" id="ABEU02000023">
    <property type="protein sequence ID" value="PNR29218.1"/>
    <property type="molecule type" value="Genomic_DNA"/>
</dbReference>
<organism evidence="1">
    <name type="scientific">Physcomitrium patens</name>
    <name type="common">Spreading-leaved earth moss</name>
    <name type="synonym">Physcomitrella patens</name>
    <dbReference type="NCBI Taxonomy" id="3218"/>
    <lineage>
        <taxon>Eukaryota</taxon>
        <taxon>Viridiplantae</taxon>
        <taxon>Streptophyta</taxon>
        <taxon>Embryophyta</taxon>
        <taxon>Bryophyta</taxon>
        <taxon>Bryophytina</taxon>
        <taxon>Bryopsida</taxon>
        <taxon>Funariidae</taxon>
        <taxon>Funariales</taxon>
        <taxon>Funariaceae</taxon>
        <taxon>Physcomitrium</taxon>
    </lineage>
</organism>
<evidence type="ECO:0000313" key="1">
    <source>
        <dbReference type="EMBL" id="PNR29218.1"/>
    </source>
</evidence>
<dbReference type="Proteomes" id="UP000006727">
    <property type="component" value="Chromosome 23"/>
</dbReference>
<reference evidence="1 3" key="1">
    <citation type="journal article" date="2008" name="Science">
        <title>The Physcomitrella genome reveals evolutionary insights into the conquest of land by plants.</title>
        <authorList>
            <person name="Rensing S."/>
            <person name="Lang D."/>
            <person name="Zimmer A."/>
            <person name="Terry A."/>
            <person name="Salamov A."/>
            <person name="Shapiro H."/>
            <person name="Nishiyama T."/>
            <person name="Perroud P.-F."/>
            <person name="Lindquist E."/>
            <person name="Kamisugi Y."/>
            <person name="Tanahashi T."/>
            <person name="Sakakibara K."/>
            <person name="Fujita T."/>
            <person name="Oishi K."/>
            <person name="Shin-I T."/>
            <person name="Kuroki Y."/>
            <person name="Toyoda A."/>
            <person name="Suzuki Y."/>
            <person name="Hashimoto A."/>
            <person name="Yamaguchi K."/>
            <person name="Sugano A."/>
            <person name="Kohara Y."/>
            <person name="Fujiyama A."/>
            <person name="Anterola A."/>
            <person name="Aoki S."/>
            <person name="Ashton N."/>
            <person name="Barbazuk W.B."/>
            <person name="Barker E."/>
            <person name="Bennetzen J."/>
            <person name="Bezanilla M."/>
            <person name="Blankenship R."/>
            <person name="Cho S.H."/>
            <person name="Dutcher S."/>
            <person name="Estelle M."/>
            <person name="Fawcett J.A."/>
            <person name="Gundlach H."/>
            <person name="Hanada K."/>
            <person name="Heyl A."/>
            <person name="Hicks K.A."/>
            <person name="Hugh J."/>
            <person name="Lohr M."/>
            <person name="Mayer K."/>
            <person name="Melkozernov A."/>
            <person name="Murata T."/>
            <person name="Nelson D."/>
            <person name="Pils B."/>
            <person name="Prigge M."/>
            <person name="Reiss B."/>
            <person name="Renner T."/>
            <person name="Rombauts S."/>
            <person name="Rushton P."/>
            <person name="Sanderfoot A."/>
            <person name="Schween G."/>
            <person name="Shiu S.-H."/>
            <person name="Stueber K."/>
            <person name="Theodoulou F.L."/>
            <person name="Tu H."/>
            <person name="Van de Peer Y."/>
            <person name="Verrier P.J."/>
            <person name="Waters E."/>
            <person name="Wood A."/>
            <person name="Yang L."/>
            <person name="Cove D."/>
            <person name="Cuming A."/>
            <person name="Hasebe M."/>
            <person name="Lucas S."/>
            <person name="Mishler D.B."/>
            <person name="Reski R."/>
            <person name="Grigoriev I."/>
            <person name="Quatrano R.S."/>
            <person name="Boore J.L."/>
        </authorList>
    </citation>
    <scope>NUCLEOTIDE SEQUENCE [LARGE SCALE GENOMIC DNA]</scope>
    <source>
        <strain evidence="2 3">cv. Gransden 2004</strain>
    </source>
</reference>